<dbReference type="Proteomes" id="UP001235712">
    <property type="component" value="Unassembled WGS sequence"/>
</dbReference>
<evidence type="ECO:0000313" key="1">
    <source>
        <dbReference type="EMBL" id="MDP9825375.1"/>
    </source>
</evidence>
<gene>
    <name evidence="1" type="ORF">J2S57_001124</name>
</gene>
<reference evidence="1 2" key="1">
    <citation type="submission" date="2023-07" db="EMBL/GenBank/DDBJ databases">
        <title>Sequencing the genomes of 1000 actinobacteria strains.</title>
        <authorList>
            <person name="Klenk H.-P."/>
        </authorList>
    </citation>
    <scope>NUCLEOTIDE SEQUENCE [LARGE SCALE GENOMIC DNA]</scope>
    <source>
        <strain evidence="1 2">DSM 44388</strain>
    </source>
</reference>
<organism evidence="1 2">
    <name type="scientific">Kineosporia succinea</name>
    <dbReference type="NCBI Taxonomy" id="84632"/>
    <lineage>
        <taxon>Bacteria</taxon>
        <taxon>Bacillati</taxon>
        <taxon>Actinomycetota</taxon>
        <taxon>Actinomycetes</taxon>
        <taxon>Kineosporiales</taxon>
        <taxon>Kineosporiaceae</taxon>
        <taxon>Kineosporia</taxon>
    </lineage>
</organism>
<sequence>MSLKTRRRVQPVRKIRFRSTSRMETGTVRRMRWEELFDDIEAQFDEQERVAAATDLVDLVRGERDQVGVVDRLRAHVNAVLALDLRDGSNRRGTLLDVGRDWLLLEGRSGLLVPTSAVLSVGGLSRQALKDEGKVGRRLRFGWVLRGLARDRTAVAIDFWPTGHLDGTIDQVGADHLDLAVHPPDVARRVGEVRQVRTIPFEAVAAISVR</sequence>
<dbReference type="EMBL" id="JAUSQZ010000001">
    <property type="protein sequence ID" value="MDP9825375.1"/>
    <property type="molecule type" value="Genomic_DNA"/>
</dbReference>
<evidence type="ECO:0000313" key="2">
    <source>
        <dbReference type="Proteomes" id="UP001235712"/>
    </source>
</evidence>
<name>A0ABT9NZI3_9ACTN</name>
<keyword evidence="2" id="KW-1185">Reference proteome</keyword>
<accession>A0ABT9NZI3</accession>
<evidence type="ECO:0008006" key="3">
    <source>
        <dbReference type="Google" id="ProtNLM"/>
    </source>
</evidence>
<comment type="caution">
    <text evidence="1">The sequence shown here is derived from an EMBL/GenBank/DDBJ whole genome shotgun (WGS) entry which is preliminary data.</text>
</comment>
<protein>
    <recommendedName>
        <fullName evidence="3">Cell wall-active antibiotic response 4TMS protein YvqF</fullName>
    </recommendedName>
</protein>
<proteinExistence type="predicted"/>